<organism evidence="4 5">
    <name type="scientific">Yoonia algicola</name>
    <dbReference type="NCBI Taxonomy" id="3137368"/>
    <lineage>
        <taxon>Bacteria</taxon>
        <taxon>Pseudomonadati</taxon>
        <taxon>Pseudomonadota</taxon>
        <taxon>Alphaproteobacteria</taxon>
        <taxon>Rhodobacterales</taxon>
        <taxon>Paracoccaceae</taxon>
        <taxon>Yoonia</taxon>
    </lineage>
</organism>
<proteinExistence type="inferred from homology"/>
<dbReference type="InterPro" id="IPR002347">
    <property type="entry name" value="SDR_fam"/>
</dbReference>
<dbReference type="KEGG" id="yag:AABB28_00440"/>
<dbReference type="PROSITE" id="PS00061">
    <property type="entry name" value="ADH_SHORT"/>
    <property type="match status" value="1"/>
</dbReference>
<evidence type="ECO:0000256" key="2">
    <source>
        <dbReference type="ARBA" id="ARBA00011881"/>
    </source>
</evidence>
<dbReference type="AlphaFoldDB" id="A0AAN0M954"/>
<dbReference type="GO" id="GO:0005997">
    <property type="term" value="P:xylulose metabolic process"/>
    <property type="evidence" value="ECO:0007669"/>
    <property type="project" value="TreeGrafter"/>
</dbReference>
<comment type="subunit">
    <text evidence="2">Homotetramer.</text>
</comment>
<accession>A0AAN0M954</accession>
<comment type="similarity">
    <text evidence="1">Belongs to the short-chain dehydrogenases/reductases (SDR) family.</text>
</comment>
<sequence length="254" mass="26585">MTLPRTPSMRLDGKRALVTGATSGIGEGCAVALAEAGAHVTLVARTMAAVEEQVALFQSLGWAATGLPLDITDIDATEAAIAAIGPFDILVNSAGLARHSPAIDTKPDDYDAVTDLNVKAAYFLSRNVAKGLIGAGKPGSLINISSQMGHVGGIDRAVYCATKHSLEGMTKAMAIEWAPHQIRVNTICPTFIRTPLAEQTLAIQERRAWIEEKIKLGRVGEVEDIMGATTFLASDAAALITGTHLIIDGGWTAG</sequence>
<dbReference type="PANTHER" id="PTHR44252">
    <property type="entry name" value="D-ERYTHRULOSE REDUCTASE"/>
    <property type="match status" value="1"/>
</dbReference>
<dbReference type="SUPFAM" id="SSF51735">
    <property type="entry name" value="NAD(P)-binding Rossmann-fold domains"/>
    <property type="match status" value="1"/>
</dbReference>
<dbReference type="InterPro" id="IPR036291">
    <property type="entry name" value="NAD(P)-bd_dom_sf"/>
</dbReference>
<evidence type="ECO:0000256" key="1">
    <source>
        <dbReference type="ARBA" id="ARBA00006484"/>
    </source>
</evidence>
<keyword evidence="3" id="KW-0521">NADP</keyword>
<evidence type="ECO:0000313" key="4">
    <source>
        <dbReference type="EMBL" id="WZU63836.1"/>
    </source>
</evidence>
<dbReference type="Pfam" id="PF13561">
    <property type="entry name" value="adh_short_C2"/>
    <property type="match status" value="1"/>
</dbReference>
<evidence type="ECO:0000313" key="5">
    <source>
        <dbReference type="Proteomes" id="UP001451782"/>
    </source>
</evidence>
<dbReference type="InterPro" id="IPR051737">
    <property type="entry name" value="L-xylulose/Carbonyl_redctase"/>
</dbReference>
<dbReference type="RefSeq" id="WP_342070211.1">
    <property type="nucleotide sequence ID" value="NZ_CP151762.1"/>
</dbReference>
<reference evidence="4 5" key="1">
    <citation type="submission" date="2024-04" db="EMBL/GenBank/DDBJ databases">
        <title>Phylogenomic analyses of a clade within the roseobacter group suggest taxonomic reassignments of species of the genera Aestuariivita, Citreicella, Loktanella, Nautella, Pelagibaca, Ruegeria, Thalassobius, Thiobacimonas and Tropicibacter, and the proposal o.</title>
        <authorList>
            <person name="Jeon C.O."/>
        </authorList>
    </citation>
    <scope>NUCLEOTIDE SEQUENCE [LARGE SCALE GENOMIC DNA]</scope>
    <source>
        <strain evidence="4 5">G8-12</strain>
    </source>
</reference>
<dbReference type="EMBL" id="CP151762">
    <property type="protein sequence ID" value="WZU63836.1"/>
    <property type="molecule type" value="Genomic_DNA"/>
</dbReference>
<dbReference type="FunFam" id="3.40.50.720:FF:000084">
    <property type="entry name" value="Short-chain dehydrogenase reductase"/>
    <property type="match status" value="1"/>
</dbReference>
<keyword evidence="5" id="KW-1185">Reference proteome</keyword>
<dbReference type="PRINTS" id="PR00081">
    <property type="entry name" value="GDHRDH"/>
</dbReference>
<dbReference type="PRINTS" id="PR00080">
    <property type="entry name" value="SDRFAMILY"/>
</dbReference>
<dbReference type="PANTHER" id="PTHR44252:SF3">
    <property type="entry name" value="D-ERYTHRULOSE REDUCTASE-RELATED"/>
    <property type="match status" value="1"/>
</dbReference>
<evidence type="ECO:0000256" key="3">
    <source>
        <dbReference type="ARBA" id="ARBA00022857"/>
    </source>
</evidence>
<dbReference type="GO" id="GO:0006006">
    <property type="term" value="P:glucose metabolic process"/>
    <property type="evidence" value="ECO:0007669"/>
    <property type="project" value="TreeGrafter"/>
</dbReference>
<dbReference type="GO" id="GO:0004090">
    <property type="term" value="F:carbonyl reductase (NADPH) activity"/>
    <property type="evidence" value="ECO:0007669"/>
    <property type="project" value="TreeGrafter"/>
</dbReference>
<dbReference type="InterPro" id="IPR020904">
    <property type="entry name" value="Sc_DH/Rdtase_CS"/>
</dbReference>
<gene>
    <name evidence="4" type="ORF">AABB28_00440</name>
</gene>
<dbReference type="Gene3D" id="3.40.50.720">
    <property type="entry name" value="NAD(P)-binding Rossmann-like Domain"/>
    <property type="match status" value="1"/>
</dbReference>
<dbReference type="GO" id="GO:0050038">
    <property type="term" value="F:L-xylulose reductase (NADPH) activity"/>
    <property type="evidence" value="ECO:0007669"/>
    <property type="project" value="TreeGrafter"/>
</dbReference>
<name>A0AAN0M954_9RHOB</name>
<protein>
    <submittedName>
        <fullName evidence="4">SDR family oxidoreductase</fullName>
    </submittedName>
</protein>
<dbReference type="Proteomes" id="UP001451782">
    <property type="component" value="Chromosome"/>
</dbReference>